<evidence type="ECO:0000256" key="4">
    <source>
        <dbReference type="ARBA" id="ARBA00023289"/>
    </source>
</evidence>
<feature type="domain" description="HMA" evidence="7">
    <location>
        <begin position="27"/>
        <end position="78"/>
    </location>
</feature>
<dbReference type="KEGG" id="rsz:130510648"/>
<dbReference type="OrthoDB" id="1108911at2759"/>
<feature type="compositionally biased region" description="Acidic residues" evidence="6">
    <location>
        <begin position="102"/>
        <end position="123"/>
    </location>
</feature>
<feature type="region of interest" description="Disordered" evidence="6">
    <location>
        <begin position="82"/>
        <end position="134"/>
    </location>
</feature>
<keyword evidence="4" id="KW-0636">Prenylation</keyword>
<organism evidence="8 9">
    <name type="scientific">Raphanus sativus</name>
    <name type="common">Radish</name>
    <name type="synonym">Raphanus raphanistrum var. sativus</name>
    <dbReference type="NCBI Taxonomy" id="3726"/>
    <lineage>
        <taxon>Eukaryota</taxon>
        <taxon>Viridiplantae</taxon>
        <taxon>Streptophyta</taxon>
        <taxon>Embryophyta</taxon>
        <taxon>Tracheophyta</taxon>
        <taxon>Spermatophyta</taxon>
        <taxon>Magnoliopsida</taxon>
        <taxon>eudicotyledons</taxon>
        <taxon>Gunneridae</taxon>
        <taxon>Pentapetalae</taxon>
        <taxon>rosids</taxon>
        <taxon>malvids</taxon>
        <taxon>Brassicales</taxon>
        <taxon>Brassicaceae</taxon>
        <taxon>Brassiceae</taxon>
        <taxon>Raphanus</taxon>
    </lineage>
</organism>
<evidence type="ECO:0000313" key="9">
    <source>
        <dbReference type="RefSeq" id="XP_056863145.1"/>
    </source>
</evidence>
<dbReference type="AlphaFoldDB" id="A0A9W3DH61"/>
<evidence type="ECO:0000256" key="2">
    <source>
        <dbReference type="ARBA" id="ARBA00022723"/>
    </source>
</evidence>
<sequence length="156" mass="17986">MFKKIMFSTHYFSIFSSKLDVELRIPDCNRCEKDMIDAISNFKGVESCTTDTENQIAVSGSFNLEKLLKKLKKVTGKDVEIVKEEEKDPEPEITEIVKEKDEETEEDSQPEVVQEVETEEDAQPEVVFEPNSDEQKELEKYMMFSDENPNAKCTIS</sequence>
<gene>
    <name evidence="9" type="primary">LOC130510648</name>
</gene>
<evidence type="ECO:0000259" key="7">
    <source>
        <dbReference type="Pfam" id="PF00403"/>
    </source>
</evidence>
<keyword evidence="3" id="KW-0449">Lipoprotein</keyword>
<dbReference type="PANTHER" id="PTHR46195:SF18">
    <property type="entry name" value="SUPEROXIDE DISMUTASE 1 COPPER CHAPERONE-LIKE PROTEIN"/>
    <property type="match status" value="1"/>
</dbReference>
<comment type="similarity">
    <text evidence="5">Belongs to the HIPP family.</text>
</comment>
<dbReference type="InterPro" id="IPR006121">
    <property type="entry name" value="HMA_dom"/>
</dbReference>
<reference evidence="8" key="1">
    <citation type="journal article" date="2019" name="Database">
        <title>The radish genome database (RadishGD): an integrated information resource for radish genomics.</title>
        <authorList>
            <person name="Yu H.J."/>
            <person name="Baek S."/>
            <person name="Lee Y.J."/>
            <person name="Cho A."/>
            <person name="Mun J.H."/>
        </authorList>
    </citation>
    <scope>NUCLEOTIDE SEQUENCE [LARGE SCALE GENOMIC DNA]</scope>
    <source>
        <strain evidence="8">cv. WK10039</strain>
    </source>
</reference>
<dbReference type="RefSeq" id="XP_056863145.1">
    <property type="nucleotide sequence ID" value="XM_057007165.1"/>
</dbReference>
<dbReference type="GO" id="GO:0046872">
    <property type="term" value="F:metal ion binding"/>
    <property type="evidence" value="ECO:0007669"/>
    <property type="project" value="UniProtKB-KW"/>
</dbReference>
<evidence type="ECO:0000313" key="8">
    <source>
        <dbReference type="Proteomes" id="UP000504610"/>
    </source>
</evidence>
<evidence type="ECO:0000256" key="6">
    <source>
        <dbReference type="SAM" id="MobiDB-lite"/>
    </source>
</evidence>
<dbReference type="GeneID" id="130510648"/>
<dbReference type="PANTHER" id="PTHR46195">
    <property type="entry name" value="HEAVY METAL-ASSOCIATED ISOPRENYLATED PLANT PROTEIN 7"/>
    <property type="match status" value="1"/>
</dbReference>
<reference evidence="9" key="2">
    <citation type="submission" date="2025-08" db="UniProtKB">
        <authorList>
            <consortium name="RefSeq"/>
        </authorList>
    </citation>
    <scope>IDENTIFICATION</scope>
    <source>
        <tissue evidence="9">Leaf</tissue>
    </source>
</reference>
<keyword evidence="2" id="KW-0479">Metal-binding</keyword>
<keyword evidence="1" id="KW-0488">Methylation</keyword>
<evidence type="ECO:0000256" key="1">
    <source>
        <dbReference type="ARBA" id="ARBA00022481"/>
    </source>
</evidence>
<accession>A0A9W3DH61</accession>
<proteinExistence type="inferred from homology"/>
<dbReference type="Proteomes" id="UP000504610">
    <property type="component" value="Chromosome 4"/>
</dbReference>
<name>A0A9W3DH61_RAPSA</name>
<dbReference type="InterPro" id="IPR044577">
    <property type="entry name" value="HIPP4/7/8/17/18/19"/>
</dbReference>
<evidence type="ECO:0000256" key="3">
    <source>
        <dbReference type="ARBA" id="ARBA00023288"/>
    </source>
</evidence>
<protein>
    <submittedName>
        <fullName evidence="9">Heavy metal-associated isoprenylated plant protein 19</fullName>
    </submittedName>
</protein>
<keyword evidence="8" id="KW-1185">Reference proteome</keyword>
<dbReference type="Gene3D" id="3.30.70.100">
    <property type="match status" value="1"/>
</dbReference>
<evidence type="ECO:0000256" key="5">
    <source>
        <dbReference type="ARBA" id="ARBA00024045"/>
    </source>
</evidence>
<dbReference type="Pfam" id="PF00403">
    <property type="entry name" value="HMA"/>
    <property type="match status" value="1"/>
</dbReference>